<name>A0A1W1V2M9_DESTI</name>
<organism evidence="10 11">
    <name type="scientific">Desulfonispora thiosulfatigenes DSM 11270</name>
    <dbReference type="NCBI Taxonomy" id="656914"/>
    <lineage>
        <taxon>Bacteria</taxon>
        <taxon>Bacillati</taxon>
        <taxon>Bacillota</taxon>
        <taxon>Clostridia</taxon>
        <taxon>Eubacteriales</taxon>
        <taxon>Peptococcaceae</taxon>
        <taxon>Desulfonispora</taxon>
    </lineage>
</organism>
<evidence type="ECO:0000313" key="11">
    <source>
        <dbReference type="Proteomes" id="UP000192731"/>
    </source>
</evidence>
<dbReference type="GO" id="GO:0007059">
    <property type="term" value="P:chromosome segregation"/>
    <property type="evidence" value="ECO:0007669"/>
    <property type="project" value="TreeGrafter"/>
</dbReference>
<proteinExistence type="inferred from homology"/>
<dbReference type="InterPro" id="IPR036086">
    <property type="entry name" value="ParB/Sulfiredoxin_sf"/>
</dbReference>
<dbReference type="GO" id="GO:0045881">
    <property type="term" value="P:positive regulation of sporulation resulting in formation of a cellular spore"/>
    <property type="evidence" value="ECO:0007669"/>
    <property type="project" value="TreeGrafter"/>
</dbReference>
<feature type="coiled-coil region" evidence="8">
    <location>
        <begin position="92"/>
        <end position="126"/>
    </location>
</feature>
<dbReference type="Gene3D" id="1.10.10.2830">
    <property type="match status" value="1"/>
</dbReference>
<keyword evidence="8" id="KW-0175">Coiled coil</keyword>
<dbReference type="OrthoDB" id="9802051at2"/>
<evidence type="ECO:0000256" key="8">
    <source>
        <dbReference type="SAM" id="Coils"/>
    </source>
</evidence>
<dbReference type="AlphaFoldDB" id="A0A1W1V2M9"/>
<keyword evidence="5" id="KW-0238">DNA-binding</keyword>
<evidence type="ECO:0000256" key="4">
    <source>
        <dbReference type="ARBA" id="ARBA00022618"/>
    </source>
</evidence>
<comment type="subcellular location">
    <subcellularLocation>
        <location evidence="1">Cytoplasm</location>
        <location evidence="1">Nucleoid</location>
    </subcellularLocation>
</comment>
<evidence type="ECO:0000256" key="7">
    <source>
        <dbReference type="ARBA" id="ARBA00023306"/>
    </source>
</evidence>
<feature type="domain" description="ParB-like N-terminal" evidence="9">
    <location>
        <begin position="20"/>
        <end position="109"/>
    </location>
</feature>
<evidence type="ECO:0000256" key="3">
    <source>
        <dbReference type="ARBA" id="ARBA00022490"/>
    </source>
</evidence>
<dbReference type="GO" id="GO:0005694">
    <property type="term" value="C:chromosome"/>
    <property type="evidence" value="ECO:0007669"/>
    <property type="project" value="TreeGrafter"/>
</dbReference>
<dbReference type="GO" id="GO:0000917">
    <property type="term" value="P:division septum assembly"/>
    <property type="evidence" value="ECO:0007669"/>
    <property type="project" value="UniProtKB-KW"/>
</dbReference>
<dbReference type="InterPro" id="IPR023705">
    <property type="entry name" value="Nucleoid_occlusion_protein"/>
</dbReference>
<dbReference type="FunFam" id="1.10.10.2830:FF:000001">
    <property type="entry name" value="Chromosome partitioning protein ParB"/>
    <property type="match status" value="1"/>
</dbReference>
<dbReference type="InterPro" id="IPR050336">
    <property type="entry name" value="Chromosome_partition/occlusion"/>
</dbReference>
<evidence type="ECO:0000256" key="2">
    <source>
        <dbReference type="ARBA" id="ARBA00006295"/>
    </source>
</evidence>
<accession>A0A1W1V2M9</accession>
<dbReference type="RefSeq" id="WP_084052701.1">
    <property type="nucleotide sequence ID" value="NZ_FWWT01000014.1"/>
</dbReference>
<dbReference type="STRING" id="656914.SAMN00017405_1717"/>
<dbReference type="NCBIfam" id="TIGR04285">
    <property type="entry name" value="nucleoid_noc"/>
    <property type="match status" value="1"/>
</dbReference>
<keyword evidence="3" id="KW-0963">Cytoplasm</keyword>
<dbReference type="CDD" id="cd16393">
    <property type="entry name" value="SPO0J_N"/>
    <property type="match status" value="1"/>
</dbReference>
<dbReference type="SUPFAM" id="SSF109709">
    <property type="entry name" value="KorB DNA-binding domain-like"/>
    <property type="match status" value="1"/>
</dbReference>
<evidence type="ECO:0000313" key="10">
    <source>
        <dbReference type="EMBL" id="SMB87558.1"/>
    </source>
</evidence>
<dbReference type="NCBIfam" id="TIGR00180">
    <property type="entry name" value="parB_part"/>
    <property type="match status" value="1"/>
</dbReference>
<keyword evidence="6" id="KW-0717">Septation</keyword>
<evidence type="ECO:0000256" key="6">
    <source>
        <dbReference type="ARBA" id="ARBA00023210"/>
    </source>
</evidence>
<dbReference type="FunFam" id="3.90.1530.30:FF:000001">
    <property type="entry name" value="Chromosome partitioning protein ParB"/>
    <property type="match status" value="1"/>
</dbReference>
<dbReference type="PANTHER" id="PTHR33375">
    <property type="entry name" value="CHROMOSOME-PARTITIONING PROTEIN PARB-RELATED"/>
    <property type="match status" value="1"/>
</dbReference>
<evidence type="ECO:0000256" key="5">
    <source>
        <dbReference type="ARBA" id="ARBA00023125"/>
    </source>
</evidence>
<dbReference type="SUPFAM" id="SSF110849">
    <property type="entry name" value="ParB/Sulfiredoxin"/>
    <property type="match status" value="1"/>
</dbReference>
<dbReference type="InterPro" id="IPR041468">
    <property type="entry name" value="HTH_ParB/Spo0J"/>
</dbReference>
<protein>
    <submittedName>
        <fullName evidence="10">ParB family protein</fullName>
    </submittedName>
</protein>
<dbReference type="PANTHER" id="PTHR33375:SF8">
    <property type="entry name" value="NUCLEOID OCCLUSION PROTEIN"/>
    <property type="match status" value="1"/>
</dbReference>
<dbReference type="EMBL" id="FWWT01000014">
    <property type="protein sequence ID" value="SMB87558.1"/>
    <property type="molecule type" value="Genomic_DNA"/>
</dbReference>
<reference evidence="10 11" key="1">
    <citation type="submission" date="2017-04" db="EMBL/GenBank/DDBJ databases">
        <authorList>
            <person name="Afonso C.L."/>
            <person name="Miller P.J."/>
            <person name="Scott M.A."/>
            <person name="Spackman E."/>
            <person name="Goraichik I."/>
            <person name="Dimitrov K.M."/>
            <person name="Suarez D.L."/>
            <person name="Swayne D.E."/>
        </authorList>
    </citation>
    <scope>NUCLEOTIDE SEQUENCE [LARGE SCALE GENOMIC DNA]</scope>
    <source>
        <strain evidence="10 11">DSM 11270</strain>
    </source>
</reference>
<dbReference type="Proteomes" id="UP000192731">
    <property type="component" value="Unassembled WGS sequence"/>
</dbReference>
<dbReference type="GO" id="GO:0003677">
    <property type="term" value="F:DNA binding"/>
    <property type="evidence" value="ECO:0007669"/>
    <property type="project" value="UniProtKB-KW"/>
</dbReference>
<dbReference type="Pfam" id="PF17762">
    <property type="entry name" value="HTH_ParB"/>
    <property type="match status" value="1"/>
</dbReference>
<dbReference type="InterPro" id="IPR004437">
    <property type="entry name" value="ParB/RepB/Spo0J"/>
</dbReference>
<sequence>MKDHLSKLFNIGNDTKDNIKDIDLELIHPNPYQPRKFFEQRQLEELAESIKQYGVMQPVVVRKVGTNYELVAGERRTRASRLAGLKTIPAIVKNLTDKETAEIALIENLQRENLNYFEEAEGYNRLLKEFDLTQEELAKKVSKSQSTVANKIRLLNLDKDVRDLITFDVITERHARALLKLEDQESQKKLLQAIYEKGLNVRQTDELVEVILIDSEKKENEKVKRKVKKVYKDMRIFLNTIRDAVNTIKDAGLEADIKEDENEEYFEVTIKLPKNNTAK</sequence>
<dbReference type="Pfam" id="PF02195">
    <property type="entry name" value="ParB_N"/>
    <property type="match status" value="1"/>
</dbReference>
<dbReference type="Gene3D" id="3.90.1530.30">
    <property type="match status" value="1"/>
</dbReference>
<evidence type="ECO:0000256" key="1">
    <source>
        <dbReference type="ARBA" id="ARBA00004453"/>
    </source>
</evidence>
<comment type="similarity">
    <text evidence="2">Belongs to the ParB family.</text>
</comment>
<keyword evidence="7" id="KW-0131">Cell cycle</keyword>
<dbReference type="SMART" id="SM00470">
    <property type="entry name" value="ParB"/>
    <property type="match status" value="1"/>
</dbReference>
<gene>
    <name evidence="10" type="ORF">SAMN00017405_1717</name>
</gene>
<keyword evidence="11" id="KW-1185">Reference proteome</keyword>
<evidence type="ECO:0000259" key="9">
    <source>
        <dbReference type="SMART" id="SM00470"/>
    </source>
</evidence>
<keyword evidence="4" id="KW-0132">Cell division</keyword>
<dbReference type="InterPro" id="IPR003115">
    <property type="entry name" value="ParB_N"/>
</dbReference>
<dbReference type="GO" id="GO:0009295">
    <property type="term" value="C:nucleoid"/>
    <property type="evidence" value="ECO:0007669"/>
    <property type="project" value="UniProtKB-SubCell"/>
</dbReference>